<dbReference type="PATRIC" id="fig|1423775.4.peg.1853"/>
<dbReference type="GO" id="GO:0003677">
    <property type="term" value="F:DNA binding"/>
    <property type="evidence" value="ECO:0007669"/>
    <property type="project" value="UniProtKB-KW"/>
</dbReference>
<evidence type="ECO:0000313" key="6">
    <source>
        <dbReference type="EMBL" id="KRK80396.1"/>
    </source>
</evidence>
<dbReference type="Gene3D" id="3.40.50.1360">
    <property type="match status" value="1"/>
</dbReference>
<gene>
    <name evidence="6" type="ORF">FD03_GL001816</name>
</gene>
<sequence length="313" mass="35465">MKAEHDILLGNLAQDYYLSKMSINDISKKYSISRYLILKYLDEALTTGIVDINIHSGYERNVELERKLSKKFNINHLYVIKDPVNPTKRDELIASFSAVQTQAIIKNCNVVGLSWGETVYEVLDHFNKSSQDDLVFTQFMGENMKYKSSSGSMRMVQKAASKYDVPYYTMPGPLYIINDDVRNGFMTEPTSTRVFNIAEKADLLICGLGTLASVDSIDVWHDNKTKIFPRVDLDKIVGMAYGRPYDINGNFLNLDDDKTLSIPLDNILNVSRRFAIVQSKAKYKAALGALRGDFFTDMVMTEAIALRLENEIS</sequence>
<keyword evidence="2" id="KW-0805">Transcription regulation</keyword>
<evidence type="ECO:0000256" key="3">
    <source>
        <dbReference type="ARBA" id="ARBA00023125"/>
    </source>
</evidence>
<dbReference type="GO" id="GO:0030246">
    <property type="term" value="F:carbohydrate binding"/>
    <property type="evidence" value="ECO:0007669"/>
    <property type="project" value="InterPro"/>
</dbReference>
<accession>A0A0R1KAA5</accession>
<dbReference type="AlphaFoldDB" id="A0A0R1KAA5"/>
<dbReference type="STRING" id="1423775.FD03_GL001816"/>
<keyword evidence="7" id="KW-1185">Reference proteome</keyword>
<feature type="domain" description="Sugar-binding" evidence="5">
    <location>
        <begin position="58"/>
        <end position="308"/>
    </location>
</feature>
<reference evidence="6 7" key="1">
    <citation type="journal article" date="2015" name="Genome Announc.">
        <title>Expanding the biotechnology potential of lactobacilli through comparative genomics of 213 strains and associated genera.</title>
        <authorList>
            <person name="Sun Z."/>
            <person name="Harris H.M."/>
            <person name="McCann A."/>
            <person name="Guo C."/>
            <person name="Argimon S."/>
            <person name="Zhang W."/>
            <person name="Yang X."/>
            <person name="Jeffery I.B."/>
            <person name="Cooney J.C."/>
            <person name="Kagawa T.F."/>
            <person name="Liu W."/>
            <person name="Song Y."/>
            <person name="Salvetti E."/>
            <person name="Wrobel A."/>
            <person name="Rasinkangas P."/>
            <person name="Parkhill J."/>
            <person name="Rea M.C."/>
            <person name="O'Sullivan O."/>
            <person name="Ritari J."/>
            <person name="Douillard F.P."/>
            <person name="Paul Ross R."/>
            <person name="Yang R."/>
            <person name="Briner A.E."/>
            <person name="Felis G.E."/>
            <person name="de Vos W.M."/>
            <person name="Barrangou R."/>
            <person name="Klaenhammer T.R."/>
            <person name="Caufield P.W."/>
            <person name="Cui Y."/>
            <person name="Zhang H."/>
            <person name="O'Toole P.W."/>
        </authorList>
    </citation>
    <scope>NUCLEOTIDE SEQUENCE [LARGE SCALE GENOMIC DNA]</scope>
    <source>
        <strain evidence="6 7">DSM 19682</strain>
    </source>
</reference>
<dbReference type="GO" id="GO:0016829">
    <property type="term" value="F:lyase activity"/>
    <property type="evidence" value="ECO:0007669"/>
    <property type="project" value="UniProtKB-KW"/>
</dbReference>
<evidence type="ECO:0000313" key="7">
    <source>
        <dbReference type="Proteomes" id="UP000051248"/>
    </source>
</evidence>
<proteinExistence type="inferred from homology"/>
<comment type="similarity">
    <text evidence="1">Belongs to the SorC transcriptional regulatory family.</text>
</comment>
<keyword evidence="3" id="KW-0238">DNA-binding</keyword>
<dbReference type="EMBL" id="AZDZ01000003">
    <property type="protein sequence ID" value="KRK80396.1"/>
    <property type="molecule type" value="Genomic_DNA"/>
</dbReference>
<dbReference type="OrthoDB" id="58802at2"/>
<dbReference type="Proteomes" id="UP000051248">
    <property type="component" value="Unassembled WGS sequence"/>
</dbReference>
<dbReference type="Gene3D" id="1.10.10.60">
    <property type="entry name" value="Homeodomain-like"/>
    <property type="match status" value="1"/>
</dbReference>
<evidence type="ECO:0000256" key="2">
    <source>
        <dbReference type="ARBA" id="ARBA00023015"/>
    </source>
</evidence>
<comment type="caution">
    <text evidence="6">The sequence shown here is derived from an EMBL/GenBank/DDBJ whole genome shotgun (WGS) entry which is preliminary data.</text>
</comment>
<dbReference type="eggNOG" id="COG2390">
    <property type="taxonomic scope" value="Bacteria"/>
</dbReference>
<evidence type="ECO:0000256" key="4">
    <source>
        <dbReference type="ARBA" id="ARBA00023163"/>
    </source>
</evidence>
<evidence type="ECO:0000259" key="5">
    <source>
        <dbReference type="Pfam" id="PF04198"/>
    </source>
</evidence>
<dbReference type="InterPro" id="IPR051054">
    <property type="entry name" value="SorC_transcr_regulators"/>
</dbReference>
<dbReference type="InterPro" id="IPR007324">
    <property type="entry name" value="Sugar-bd_dom_put"/>
</dbReference>
<dbReference type="SUPFAM" id="SSF100950">
    <property type="entry name" value="NagB/RpiA/CoA transferase-like"/>
    <property type="match status" value="1"/>
</dbReference>
<dbReference type="Pfam" id="PF04198">
    <property type="entry name" value="Sugar-bind"/>
    <property type="match status" value="1"/>
</dbReference>
<keyword evidence="6" id="KW-0456">Lyase</keyword>
<organism evidence="6 7">
    <name type="scientific">Companilactobacillus nodensis DSM 19682 = JCM 14932 = NBRC 107160</name>
    <dbReference type="NCBI Taxonomy" id="1423775"/>
    <lineage>
        <taxon>Bacteria</taxon>
        <taxon>Bacillati</taxon>
        <taxon>Bacillota</taxon>
        <taxon>Bacilli</taxon>
        <taxon>Lactobacillales</taxon>
        <taxon>Lactobacillaceae</taxon>
        <taxon>Companilactobacillus</taxon>
    </lineage>
</organism>
<dbReference type="InterPro" id="IPR037171">
    <property type="entry name" value="NagB/RpiA_transferase-like"/>
</dbReference>
<evidence type="ECO:0000256" key="1">
    <source>
        <dbReference type="ARBA" id="ARBA00010466"/>
    </source>
</evidence>
<protein>
    <submittedName>
        <fullName evidence="6">Citrate lyase regulator</fullName>
    </submittedName>
</protein>
<name>A0A0R1KAA5_9LACO</name>
<dbReference type="PANTHER" id="PTHR34294">
    <property type="entry name" value="TRANSCRIPTIONAL REGULATOR-RELATED"/>
    <property type="match status" value="1"/>
</dbReference>
<dbReference type="RefSeq" id="WP_025025225.1">
    <property type="nucleotide sequence ID" value="NZ_AZDZ01000003.1"/>
</dbReference>
<dbReference type="PANTHER" id="PTHR34294:SF1">
    <property type="entry name" value="TRANSCRIPTIONAL REGULATOR LSRR"/>
    <property type="match status" value="1"/>
</dbReference>
<keyword evidence="4" id="KW-0804">Transcription</keyword>